<feature type="non-terminal residue" evidence="1">
    <location>
        <position position="1"/>
    </location>
</feature>
<protein>
    <submittedName>
        <fullName evidence="1">Uncharacterized protein</fullName>
    </submittedName>
</protein>
<name>A0ABD2P812_9CUCU</name>
<sequence length="138" mass="15828">NSKTDYIAKTNAKTNNEENFEGYGVKETKRNIIIGSIKNSENVCFKSASKQVLIHLGKVSLNKSKEAVYAHLCKTFSRKDFNVQPCPMRYDAKSMSFKIAGEISLLDEIYKNENWTAVVSVARYKLSQVQEKRYFDKQ</sequence>
<keyword evidence="2" id="KW-1185">Reference proteome</keyword>
<organism evidence="1 2">
    <name type="scientific">Cryptolaemus montrouzieri</name>
    <dbReference type="NCBI Taxonomy" id="559131"/>
    <lineage>
        <taxon>Eukaryota</taxon>
        <taxon>Metazoa</taxon>
        <taxon>Ecdysozoa</taxon>
        <taxon>Arthropoda</taxon>
        <taxon>Hexapoda</taxon>
        <taxon>Insecta</taxon>
        <taxon>Pterygota</taxon>
        <taxon>Neoptera</taxon>
        <taxon>Endopterygota</taxon>
        <taxon>Coleoptera</taxon>
        <taxon>Polyphaga</taxon>
        <taxon>Cucujiformia</taxon>
        <taxon>Coccinelloidea</taxon>
        <taxon>Coccinellidae</taxon>
        <taxon>Scymninae</taxon>
        <taxon>Scymnini</taxon>
        <taxon>Cryptolaemus</taxon>
    </lineage>
</organism>
<reference evidence="1 2" key="1">
    <citation type="journal article" date="2021" name="BMC Biol.">
        <title>Horizontally acquired antibacterial genes associated with adaptive radiation of ladybird beetles.</title>
        <authorList>
            <person name="Li H.S."/>
            <person name="Tang X.F."/>
            <person name="Huang Y.H."/>
            <person name="Xu Z.Y."/>
            <person name="Chen M.L."/>
            <person name="Du X.Y."/>
            <person name="Qiu B.Y."/>
            <person name="Chen P.T."/>
            <person name="Zhang W."/>
            <person name="Slipinski A."/>
            <person name="Escalona H.E."/>
            <person name="Waterhouse R.M."/>
            <person name="Zwick A."/>
            <person name="Pang H."/>
        </authorList>
    </citation>
    <scope>NUCLEOTIDE SEQUENCE [LARGE SCALE GENOMIC DNA]</scope>
    <source>
        <strain evidence="1">SYSU2018</strain>
    </source>
</reference>
<dbReference type="AlphaFoldDB" id="A0ABD2P812"/>
<comment type="caution">
    <text evidence="1">The sequence shown here is derived from an EMBL/GenBank/DDBJ whole genome shotgun (WGS) entry which is preliminary data.</text>
</comment>
<evidence type="ECO:0000313" key="2">
    <source>
        <dbReference type="Proteomes" id="UP001516400"/>
    </source>
</evidence>
<proteinExistence type="predicted"/>
<accession>A0ABD2P812</accession>
<dbReference type="EMBL" id="JABFTP020000185">
    <property type="protein sequence ID" value="KAL3287068.1"/>
    <property type="molecule type" value="Genomic_DNA"/>
</dbReference>
<gene>
    <name evidence="1" type="ORF">HHI36_001557</name>
</gene>
<dbReference type="Proteomes" id="UP001516400">
    <property type="component" value="Unassembled WGS sequence"/>
</dbReference>
<evidence type="ECO:0000313" key="1">
    <source>
        <dbReference type="EMBL" id="KAL3287068.1"/>
    </source>
</evidence>